<reference evidence="2 3" key="1">
    <citation type="journal article" date="2015" name="Genome Biol. Evol.">
        <title>The genome of winter moth (Operophtera brumata) provides a genomic perspective on sexual dimorphism and phenology.</title>
        <authorList>
            <person name="Derks M.F."/>
            <person name="Smit S."/>
            <person name="Salis L."/>
            <person name="Schijlen E."/>
            <person name="Bossers A."/>
            <person name="Mateman C."/>
            <person name="Pijl A.S."/>
            <person name="de Ridder D."/>
            <person name="Groenen M.A."/>
            <person name="Visser M.E."/>
            <person name="Megens H.J."/>
        </authorList>
    </citation>
    <scope>NUCLEOTIDE SEQUENCE [LARGE SCALE GENOMIC DNA]</scope>
    <source>
        <strain evidence="2">WM2013NL</strain>
        <tissue evidence="2">Head and thorax</tissue>
    </source>
</reference>
<dbReference type="Proteomes" id="UP000037510">
    <property type="component" value="Unassembled WGS sequence"/>
</dbReference>
<dbReference type="AlphaFoldDB" id="A0A0L7LK96"/>
<gene>
    <name evidence="2" type="ORF">OBRU01_01623</name>
</gene>
<comment type="caution">
    <text evidence="2">The sequence shown here is derived from an EMBL/GenBank/DDBJ whole genome shotgun (WGS) entry which is preliminary data.</text>
</comment>
<evidence type="ECO:0000313" key="2">
    <source>
        <dbReference type="EMBL" id="KOB75983.1"/>
    </source>
</evidence>
<proteinExistence type="predicted"/>
<name>A0A0L7LK96_OPEBR</name>
<keyword evidence="3" id="KW-1185">Reference proteome</keyword>
<protein>
    <submittedName>
        <fullName evidence="2">Uncharacterized protein</fullName>
    </submittedName>
</protein>
<accession>A0A0L7LK96</accession>
<feature type="region of interest" description="Disordered" evidence="1">
    <location>
        <begin position="55"/>
        <end position="77"/>
    </location>
</feature>
<sequence>MKTMGVQLRATRPPGDGVQQPFNLKVVRFELDFSSLTAEEPVPVKKGKKIKVPEVNFSNKKKSVPPPPPVGNNQKRDTKDLVEELLDELYANERDWGGNSGADYSRGSTSAASVASSHLNYGEQTEAIERSYLESLEQAIEWENRLMEAGERLAKCVRLRDRMRRQQKRLCGAFSVLLRHISKLKLYQNNHLKTDFIYHFCTIGL</sequence>
<feature type="region of interest" description="Disordered" evidence="1">
    <location>
        <begin position="1"/>
        <end position="20"/>
    </location>
</feature>
<dbReference type="EMBL" id="JTDY01000760">
    <property type="protein sequence ID" value="KOB75983.1"/>
    <property type="molecule type" value="Genomic_DNA"/>
</dbReference>
<evidence type="ECO:0000256" key="1">
    <source>
        <dbReference type="SAM" id="MobiDB-lite"/>
    </source>
</evidence>
<organism evidence="2 3">
    <name type="scientific">Operophtera brumata</name>
    <name type="common">Winter moth</name>
    <name type="synonym">Phalaena brumata</name>
    <dbReference type="NCBI Taxonomy" id="104452"/>
    <lineage>
        <taxon>Eukaryota</taxon>
        <taxon>Metazoa</taxon>
        <taxon>Ecdysozoa</taxon>
        <taxon>Arthropoda</taxon>
        <taxon>Hexapoda</taxon>
        <taxon>Insecta</taxon>
        <taxon>Pterygota</taxon>
        <taxon>Neoptera</taxon>
        <taxon>Endopterygota</taxon>
        <taxon>Lepidoptera</taxon>
        <taxon>Glossata</taxon>
        <taxon>Ditrysia</taxon>
        <taxon>Geometroidea</taxon>
        <taxon>Geometridae</taxon>
        <taxon>Larentiinae</taxon>
        <taxon>Operophtera</taxon>
    </lineage>
</organism>
<evidence type="ECO:0000313" key="3">
    <source>
        <dbReference type="Proteomes" id="UP000037510"/>
    </source>
</evidence>